<sequence length="334" mass="37933">MANTSTQSVLNATDYNSTVNPPVLASGGLPPVLVVFFTLQQIVFALALVGNTIVILIFVKYLKLNTNMNIICVNMAVVDLIQGLGCGVQILYFFLRWLDNNKYTCLLKYTLISFPVTTSQKFMSLATFDRFLAVKFPFVYQKYMTRKVTWLIVITSYVISGGFNAPTFFFWNTWEDGIPCLYSLVFQRSYLLSSGLLVFLCMAISATLYQFVFITALRYHRRLKKNDNKSANSSVKRSIRGARFLGVSTIISTVAWAPFEFYQVCVGLGYTDIIPETSANFLVFFGIARCVTNPFIYIWHRKDFNTSLKKLFSWAETASTASKRSTRENSVFSY</sequence>
<dbReference type="PANTHER" id="PTHR24249">
    <property type="entry name" value="HISTAMINE RECEPTOR-RELATED G-PROTEIN COUPLED RECEPTOR"/>
    <property type="match status" value="1"/>
</dbReference>
<dbReference type="PROSITE" id="PS50262">
    <property type="entry name" value="G_PROTEIN_RECEP_F1_2"/>
    <property type="match status" value="1"/>
</dbReference>
<keyword evidence="8" id="KW-0807">Transducer</keyword>
<keyword evidence="3 9" id="KW-0812">Transmembrane</keyword>
<organism evidence="11 12">
    <name type="scientific">Pinctada imbricata</name>
    <name type="common">Atlantic pearl-oyster</name>
    <name type="synonym">Pinctada martensii</name>
    <dbReference type="NCBI Taxonomy" id="66713"/>
    <lineage>
        <taxon>Eukaryota</taxon>
        <taxon>Metazoa</taxon>
        <taxon>Spiralia</taxon>
        <taxon>Lophotrochozoa</taxon>
        <taxon>Mollusca</taxon>
        <taxon>Bivalvia</taxon>
        <taxon>Autobranchia</taxon>
        <taxon>Pteriomorphia</taxon>
        <taxon>Pterioida</taxon>
        <taxon>Pterioidea</taxon>
        <taxon>Pteriidae</taxon>
        <taxon>Pinctada</taxon>
    </lineage>
</organism>
<reference evidence="11" key="1">
    <citation type="submission" date="2019-08" db="EMBL/GenBank/DDBJ databases">
        <title>The improved chromosome-level genome for the pearl oyster Pinctada fucata martensii using PacBio sequencing and Hi-C.</title>
        <authorList>
            <person name="Zheng Z."/>
        </authorList>
    </citation>
    <scope>NUCLEOTIDE SEQUENCE</scope>
    <source>
        <strain evidence="11">ZZ-2019</strain>
        <tissue evidence="11">Adductor muscle</tissue>
    </source>
</reference>
<evidence type="ECO:0000256" key="9">
    <source>
        <dbReference type="SAM" id="Phobius"/>
    </source>
</evidence>
<feature type="transmembrane region" description="Helical" evidence="9">
    <location>
        <begin position="241"/>
        <end position="259"/>
    </location>
</feature>
<feature type="transmembrane region" description="Helical" evidence="9">
    <location>
        <begin position="106"/>
        <end position="128"/>
    </location>
</feature>
<dbReference type="Gene3D" id="1.20.1070.10">
    <property type="entry name" value="Rhodopsin 7-helix transmembrane proteins"/>
    <property type="match status" value="1"/>
</dbReference>
<dbReference type="PANTHER" id="PTHR24249:SF422">
    <property type="entry name" value="G-PROTEIN COUPLED RECEPTORS FAMILY 1 PROFILE DOMAIN-CONTAINING PROTEIN"/>
    <property type="match status" value="1"/>
</dbReference>
<dbReference type="Proteomes" id="UP001186944">
    <property type="component" value="Unassembled WGS sequence"/>
</dbReference>
<evidence type="ECO:0000313" key="12">
    <source>
        <dbReference type="Proteomes" id="UP001186944"/>
    </source>
</evidence>
<dbReference type="AlphaFoldDB" id="A0AA88XHC0"/>
<dbReference type="Pfam" id="PF00001">
    <property type="entry name" value="7tm_1"/>
    <property type="match status" value="1"/>
</dbReference>
<keyword evidence="12" id="KW-1185">Reference proteome</keyword>
<evidence type="ECO:0000256" key="8">
    <source>
        <dbReference type="ARBA" id="ARBA00023224"/>
    </source>
</evidence>
<keyword evidence="4 9" id="KW-1133">Transmembrane helix</keyword>
<dbReference type="GO" id="GO:0004930">
    <property type="term" value="F:G protein-coupled receptor activity"/>
    <property type="evidence" value="ECO:0007669"/>
    <property type="project" value="UniProtKB-KW"/>
</dbReference>
<keyword evidence="6 9" id="KW-0472">Membrane</keyword>
<evidence type="ECO:0000256" key="7">
    <source>
        <dbReference type="ARBA" id="ARBA00023170"/>
    </source>
</evidence>
<feature type="transmembrane region" description="Helical" evidence="9">
    <location>
        <begin position="191"/>
        <end position="220"/>
    </location>
</feature>
<feature type="transmembrane region" description="Helical" evidence="9">
    <location>
        <begin position="279"/>
        <end position="299"/>
    </location>
</feature>
<accession>A0AA88XHC0</accession>
<dbReference type="SMART" id="SM01381">
    <property type="entry name" value="7TM_GPCR_Srsx"/>
    <property type="match status" value="1"/>
</dbReference>
<evidence type="ECO:0000256" key="4">
    <source>
        <dbReference type="ARBA" id="ARBA00022989"/>
    </source>
</evidence>
<dbReference type="EMBL" id="VSWD01000012">
    <property type="protein sequence ID" value="KAK3085361.1"/>
    <property type="molecule type" value="Genomic_DNA"/>
</dbReference>
<dbReference type="CDD" id="cd00637">
    <property type="entry name" value="7tm_classA_rhodopsin-like"/>
    <property type="match status" value="1"/>
</dbReference>
<evidence type="ECO:0000313" key="11">
    <source>
        <dbReference type="EMBL" id="KAK3085361.1"/>
    </source>
</evidence>
<dbReference type="InterPro" id="IPR050569">
    <property type="entry name" value="TAAR"/>
</dbReference>
<dbReference type="SUPFAM" id="SSF81321">
    <property type="entry name" value="Family A G protein-coupled receptor-like"/>
    <property type="match status" value="1"/>
</dbReference>
<evidence type="ECO:0000256" key="5">
    <source>
        <dbReference type="ARBA" id="ARBA00023040"/>
    </source>
</evidence>
<name>A0AA88XHC0_PINIB</name>
<evidence type="ECO:0000259" key="10">
    <source>
        <dbReference type="PROSITE" id="PS50262"/>
    </source>
</evidence>
<protein>
    <recommendedName>
        <fullName evidence="10">G-protein coupled receptors family 1 profile domain-containing protein</fullName>
    </recommendedName>
</protein>
<evidence type="ECO:0000256" key="1">
    <source>
        <dbReference type="ARBA" id="ARBA00004651"/>
    </source>
</evidence>
<feature type="transmembrane region" description="Helical" evidence="9">
    <location>
        <begin position="148"/>
        <end position="171"/>
    </location>
</feature>
<comment type="caution">
    <text evidence="11">The sequence shown here is derived from an EMBL/GenBank/DDBJ whole genome shotgun (WGS) entry which is preliminary data.</text>
</comment>
<evidence type="ECO:0000256" key="6">
    <source>
        <dbReference type="ARBA" id="ARBA00023136"/>
    </source>
</evidence>
<feature type="transmembrane region" description="Helical" evidence="9">
    <location>
        <begin position="32"/>
        <end position="59"/>
    </location>
</feature>
<gene>
    <name evidence="11" type="ORF">FSP39_002110</name>
</gene>
<evidence type="ECO:0000256" key="3">
    <source>
        <dbReference type="ARBA" id="ARBA00022692"/>
    </source>
</evidence>
<proteinExistence type="predicted"/>
<dbReference type="InterPro" id="IPR000276">
    <property type="entry name" value="GPCR_Rhodpsn"/>
</dbReference>
<dbReference type="InterPro" id="IPR017452">
    <property type="entry name" value="GPCR_Rhodpsn_7TM"/>
</dbReference>
<keyword evidence="7" id="KW-0675">Receptor</keyword>
<keyword evidence="5" id="KW-0297">G-protein coupled receptor</keyword>
<dbReference type="PRINTS" id="PR00237">
    <property type="entry name" value="GPCRRHODOPSN"/>
</dbReference>
<comment type="subcellular location">
    <subcellularLocation>
        <location evidence="1">Cell membrane</location>
        <topology evidence="1">Multi-pass membrane protein</topology>
    </subcellularLocation>
</comment>
<keyword evidence="2" id="KW-1003">Cell membrane</keyword>
<feature type="domain" description="G-protein coupled receptors family 1 profile" evidence="10">
    <location>
        <begin position="50"/>
        <end position="297"/>
    </location>
</feature>
<dbReference type="GO" id="GO:0005886">
    <property type="term" value="C:plasma membrane"/>
    <property type="evidence" value="ECO:0007669"/>
    <property type="project" value="UniProtKB-SubCell"/>
</dbReference>
<evidence type="ECO:0000256" key="2">
    <source>
        <dbReference type="ARBA" id="ARBA00022475"/>
    </source>
</evidence>
<feature type="transmembrane region" description="Helical" evidence="9">
    <location>
        <begin position="71"/>
        <end position="94"/>
    </location>
</feature>